<evidence type="ECO:0000313" key="5">
    <source>
        <dbReference type="Proteomes" id="UP000572635"/>
    </source>
</evidence>
<gene>
    <name evidence="4" type="ORF">HDA36_005272</name>
</gene>
<organism evidence="4 5">
    <name type="scientific">Nocardiopsis composta</name>
    <dbReference type="NCBI Taxonomy" id="157465"/>
    <lineage>
        <taxon>Bacteria</taxon>
        <taxon>Bacillati</taxon>
        <taxon>Actinomycetota</taxon>
        <taxon>Actinomycetes</taxon>
        <taxon>Streptosporangiales</taxon>
        <taxon>Nocardiopsidaceae</taxon>
        <taxon>Nocardiopsis</taxon>
    </lineage>
</organism>
<name>A0A7W8VGI3_9ACTN</name>
<dbReference type="Gene3D" id="3.40.50.2000">
    <property type="entry name" value="Glycogen Phosphorylase B"/>
    <property type="match status" value="1"/>
</dbReference>
<keyword evidence="1" id="KW-0328">Glycosyltransferase</keyword>
<dbReference type="CDD" id="cd03801">
    <property type="entry name" value="GT4_PimA-like"/>
    <property type="match status" value="1"/>
</dbReference>
<dbReference type="PANTHER" id="PTHR12526">
    <property type="entry name" value="GLYCOSYLTRANSFERASE"/>
    <property type="match status" value="1"/>
</dbReference>
<dbReference type="RefSeq" id="WP_184396747.1">
    <property type="nucleotide sequence ID" value="NZ_BAAAJD010000105.1"/>
</dbReference>
<comment type="caution">
    <text evidence="4">The sequence shown here is derived from an EMBL/GenBank/DDBJ whole genome shotgun (WGS) entry which is preliminary data.</text>
</comment>
<dbReference type="InterPro" id="IPR001296">
    <property type="entry name" value="Glyco_trans_1"/>
</dbReference>
<proteinExistence type="predicted"/>
<dbReference type="Pfam" id="PF00534">
    <property type="entry name" value="Glycos_transf_1"/>
    <property type="match status" value="1"/>
</dbReference>
<evidence type="ECO:0000259" key="3">
    <source>
        <dbReference type="Pfam" id="PF00534"/>
    </source>
</evidence>
<keyword evidence="2 4" id="KW-0808">Transferase</keyword>
<protein>
    <submittedName>
        <fullName evidence="4">Glycosyltransferase involved in cell wall biosynthesis</fullName>
    </submittedName>
</protein>
<dbReference type="EMBL" id="JACHDB010000001">
    <property type="protein sequence ID" value="MBB5435188.1"/>
    <property type="molecule type" value="Genomic_DNA"/>
</dbReference>
<dbReference type="GO" id="GO:0016757">
    <property type="term" value="F:glycosyltransferase activity"/>
    <property type="evidence" value="ECO:0007669"/>
    <property type="project" value="UniProtKB-KW"/>
</dbReference>
<dbReference type="SUPFAM" id="SSF53756">
    <property type="entry name" value="UDP-Glycosyltransferase/glycogen phosphorylase"/>
    <property type="match status" value="1"/>
</dbReference>
<evidence type="ECO:0000256" key="2">
    <source>
        <dbReference type="ARBA" id="ARBA00022679"/>
    </source>
</evidence>
<sequence length="419" mass="44106">MSSVAVLLHDGYYGCGTGAGRSNRALLSVLADHLAGAVRLSVMPIALAPHSPEYAPSWHAGTEALFTGRDVEVIPLDNGTGGLRRFGGLDSSRTACRAAAAHLNALPAEDQPQLIIGLDAPFHGLAPLLDTRLLRRTLLVPRSTALLHSPEQGERIAWERHGLTCLAEAGGRVAAISAHMRAHLTADYRLPADAFIDLPNGLTVEEQRRSIAAPPLPKAARDGFLLAMGRAVPYKGFDDLLQALNLLPAGWKTPHLMLAAVTEEAETNEHQRHLARTIRSLSLKATLLTRHDPALPGLLTHPALRGVVVPSRAEPFGRIPLEAAAAGAAPLIATTAGGLAETVIDGITGISAPPADPPALAAAIDRALALPPERLEKMRRAAARMAAARTYDTAVRTALASLAPHLLRAESALNPAQST</sequence>
<evidence type="ECO:0000256" key="1">
    <source>
        <dbReference type="ARBA" id="ARBA00022676"/>
    </source>
</evidence>
<evidence type="ECO:0000313" key="4">
    <source>
        <dbReference type="EMBL" id="MBB5435188.1"/>
    </source>
</evidence>
<accession>A0A7W8VGI3</accession>
<reference evidence="4 5" key="1">
    <citation type="submission" date="2020-08" db="EMBL/GenBank/DDBJ databases">
        <title>Sequencing the genomes of 1000 actinobacteria strains.</title>
        <authorList>
            <person name="Klenk H.-P."/>
        </authorList>
    </citation>
    <scope>NUCLEOTIDE SEQUENCE [LARGE SCALE GENOMIC DNA]</scope>
    <source>
        <strain evidence="4 5">DSM 44551</strain>
    </source>
</reference>
<feature type="domain" description="Glycosyl transferase family 1" evidence="3">
    <location>
        <begin position="217"/>
        <end position="383"/>
    </location>
</feature>
<dbReference type="Proteomes" id="UP000572635">
    <property type="component" value="Unassembled WGS sequence"/>
</dbReference>
<keyword evidence="5" id="KW-1185">Reference proteome</keyword>
<dbReference type="PANTHER" id="PTHR12526:SF510">
    <property type="entry name" value="D-INOSITOL 3-PHOSPHATE GLYCOSYLTRANSFERASE"/>
    <property type="match status" value="1"/>
</dbReference>
<dbReference type="AlphaFoldDB" id="A0A7W8VGI3"/>